<dbReference type="PANTHER" id="PTHR31286">
    <property type="entry name" value="GLYCINE-RICH CELL WALL STRUCTURAL PROTEIN 1.8-LIKE"/>
    <property type="match status" value="1"/>
</dbReference>
<evidence type="ECO:0000259" key="1">
    <source>
        <dbReference type="Pfam" id="PF14392"/>
    </source>
</evidence>
<dbReference type="GeneID" id="132804015"/>
<dbReference type="InterPro" id="IPR040256">
    <property type="entry name" value="At4g02000-like"/>
</dbReference>
<dbReference type="PANTHER" id="PTHR31286:SF167">
    <property type="entry name" value="OS09G0268800 PROTEIN"/>
    <property type="match status" value="1"/>
</dbReference>
<dbReference type="InterPro" id="IPR025836">
    <property type="entry name" value="Zn_knuckle_CX2CX4HX4C"/>
</dbReference>
<gene>
    <name evidence="3" type="primary">LOC132804015</name>
</gene>
<reference evidence="3" key="1">
    <citation type="submission" date="2025-08" db="UniProtKB">
        <authorList>
            <consortium name="RefSeq"/>
        </authorList>
    </citation>
    <scope>IDENTIFICATION</scope>
    <source>
        <tissue evidence="3">Seedling</tissue>
    </source>
</reference>
<protein>
    <submittedName>
        <fullName evidence="3">Uncharacterized protein At4g02000-like</fullName>
    </submittedName>
</protein>
<dbReference type="Proteomes" id="UP001652623">
    <property type="component" value="Chromosome 6"/>
</dbReference>
<keyword evidence="2" id="KW-1185">Reference proteome</keyword>
<evidence type="ECO:0000313" key="3">
    <source>
        <dbReference type="RefSeq" id="XP_060673878.1"/>
    </source>
</evidence>
<name>A0ABM4AAX3_ZIZJJ</name>
<organism evidence="2 3">
    <name type="scientific">Ziziphus jujuba</name>
    <name type="common">Chinese jujube</name>
    <name type="synonym">Ziziphus sativa</name>
    <dbReference type="NCBI Taxonomy" id="326968"/>
    <lineage>
        <taxon>Eukaryota</taxon>
        <taxon>Viridiplantae</taxon>
        <taxon>Streptophyta</taxon>
        <taxon>Embryophyta</taxon>
        <taxon>Tracheophyta</taxon>
        <taxon>Spermatophyta</taxon>
        <taxon>Magnoliopsida</taxon>
        <taxon>eudicotyledons</taxon>
        <taxon>Gunneridae</taxon>
        <taxon>Pentapetalae</taxon>
        <taxon>rosids</taxon>
        <taxon>fabids</taxon>
        <taxon>Rosales</taxon>
        <taxon>Rhamnaceae</taxon>
        <taxon>Paliureae</taxon>
        <taxon>Ziziphus</taxon>
    </lineage>
</organism>
<proteinExistence type="predicted"/>
<accession>A0ABM4AAX3</accession>
<sequence length="190" mass="22373">MEEMTTIFQHFLFTSDESSSLDLRSHHRDEEANIPQFHRVNDKERVLNRSPWHFDHSLVLLEEITGAIIPCQVSITHATFWIQLHNLPLQCMTQSVGQAISNQLGNLVSIDSNEEGQHWGRFMRIRVKIDIRKPLWRGMKILLDDVESFWVDFHYEKLTEFCFKYGFLGHLQKDCHVVDSHSNPQYGVWP</sequence>
<dbReference type="RefSeq" id="XP_060673878.1">
    <property type="nucleotide sequence ID" value="XM_060817895.1"/>
</dbReference>
<feature type="domain" description="Zinc knuckle CX2CX4HX4C" evidence="1">
    <location>
        <begin position="129"/>
        <end position="176"/>
    </location>
</feature>
<dbReference type="Pfam" id="PF14392">
    <property type="entry name" value="zf-CCHC_4"/>
    <property type="match status" value="1"/>
</dbReference>
<evidence type="ECO:0000313" key="2">
    <source>
        <dbReference type="Proteomes" id="UP001652623"/>
    </source>
</evidence>